<evidence type="ECO:0008006" key="3">
    <source>
        <dbReference type="Google" id="ProtNLM"/>
    </source>
</evidence>
<proteinExistence type="predicted"/>
<dbReference type="InterPro" id="IPR029470">
    <property type="entry name" value="PDDEXK_4"/>
</dbReference>
<keyword evidence="2" id="KW-1185">Reference proteome</keyword>
<gene>
    <name evidence="1" type="ORF">EU556_25730</name>
</gene>
<comment type="caution">
    <text evidence="1">The sequence shown here is derived from an EMBL/GenBank/DDBJ whole genome shotgun (WGS) entry which is preliminary data.</text>
</comment>
<name>A0A4Z0NY83_9BACT</name>
<organism evidence="1 2">
    <name type="scientific">Hymenobacter fodinae</name>
    <dbReference type="NCBI Taxonomy" id="2510796"/>
    <lineage>
        <taxon>Bacteria</taxon>
        <taxon>Pseudomonadati</taxon>
        <taxon>Bacteroidota</taxon>
        <taxon>Cytophagia</taxon>
        <taxon>Cytophagales</taxon>
        <taxon>Hymenobacteraceae</taxon>
        <taxon>Hymenobacter</taxon>
    </lineage>
</organism>
<evidence type="ECO:0000313" key="1">
    <source>
        <dbReference type="EMBL" id="TGE03320.1"/>
    </source>
</evidence>
<sequence length="431" mass="49952">MDPLLSCLQAVASTAQRVEHENRLVNQYTARDFTPFRFMAWSEVPSTHMLAFFLNPDETHGQGTLFQDIFFEHLRQLPLLGPRLPRTRWTVEAERRHGDTGQIDLLLTTVDRQFAICVENKPRDKTGDQHRQLTRYRRFLKQRHGRHYALVYLSSIPRRPQSHSLRPSLRWRLIKSGHYVNITYQSFILTVIDAWQRAVHPESLRLFLGNFRHQIEQWLNFPSTKPAQLMQDKEVVKTLIAIPAYVHTAFDIASALDTLKHRLRDQLAQKLGSTIPDIEGAVHWKWKGFVDGDDGNPFLLRRTLLNSSSAPACWLWGRYAIAIELNEGRLIYGIRFDKNFWFPGDSSVEQPIPTGVPEQLASMLGDKSQHTDWWPWWEWAGPTTEKDLYSAIAEGTLVKKLQQEVLRLASVLDRYTSLVNTKDVDFMLSAD</sequence>
<dbReference type="EMBL" id="SRLA01000009">
    <property type="protein sequence ID" value="TGE03320.1"/>
    <property type="molecule type" value="Genomic_DNA"/>
</dbReference>
<evidence type="ECO:0000313" key="2">
    <source>
        <dbReference type="Proteomes" id="UP000298337"/>
    </source>
</evidence>
<dbReference type="Pfam" id="PF14281">
    <property type="entry name" value="PDDEXK_4"/>
    <property type="match status" value="1"/>
</dbReference>
<dbReference type="Proteomes" id="UP000298337">
    <property type="component" value="Unassembled WGS sequence"/>
</dbReference>
<dbReference type="AlphaFoldDB" id="A0A4Z0NY83"/>
<reference evidence="1 2" key="1">
    <citation type="submission" date="2019-04" db="EMBL/GenBank/DDBJ databases">
        <authorList>
            <person name="Feng G."/>
            <person name="Zhang J."/>
            <person name="Zhu H."/>
        </authorList>
    </citation>
    <scope>NUCLEOTIDE SEQUENCE [LARGE SCALE GENOMIC DNA]</scope>
    <source>
        <strain evidence="1 2">92R-1</strain>
    </source>
</reference>
<accession>A0A4Z0NY83</accession>
<dbReference type="RefSeq" id="WP_135437085.1">
    <property type="nucleotide sequence ID" value="NZ_SRLA01000009.1"/>
</dbReference>
<protein>
    <recommendedName>
        <fullName evidence="3">PD-(D/E)XK nuclease superfamily protein</fullName>
    </recommendedName>
</protein>
<dbReference type="OrthoDB" id="6346224at2"/>